<reference evidence="2 3" key="1">
    <citation type="submission" date="2019-03" db="EMBL/GenBank/DDBJ databases">
        <title>Genomic Encyclopedia of Type Strains, Phase IV (KMG-IV): sequencing the most valuable type-strain genomes for metagenomic binning, comparative biology and taxonomic classification.</title>
        <authorList>
            <person name="Goeker M."/>
        </authorList>
    </citation>
    <scope>NUCLEOTIDE SEQUENCE [LARGE SCALE GENOMIC DNA]</scope>
    <source>
        <strain evidence="2 3">DSM 19345</strain>
    </source>
</reference>
<comment type="caution">
    <text evidence="2">The sequence shown here is derived from an EMBL/GenBank/DDBJ whole genome shotgun (WGS) entry which is preliminary data.</text>
</comment>
<dbReference type="SUPFAM" id="SSF50199">
    <property type="entry name" value="Staphylococcal nuclease"/>
    <property type="match status" value="1"/>
</dbReference>
<evidence type="ECO:0008006" key="4">
    <source>
        <dbReference type="Google" id="ProtNLM"/>
    </source>
</evidence>
<proteinExistence type="predicted"/>
<dbReference type="Gene3D" id="2.40.50.90">
    <property type="match status" value="1"/>
</dbReference>
<sequence>MMRSFGFGLALLIVLVASLYGVVLNGFGLFAPEGGRGLAAVSEQAGDTAPQPAPVTQPAPKPERDAPVPGLLPSASRDPDSRRAAPLTLPPSSDTLPPSPGTAPAATAGSARPDDDPLPPSGRVARNVTPPNVLQRPTARYAEPASETGPPPEPARPRRFHRVVVADAGTLRAGDTVIRLAGIVPVGADQTCTDASGREWPCGRAAAAALRMLIRNRAVDCALIAERDGVSAATCSVGLQDINGWLVAHGWAEPDADTYAAEAQAARRDRRGVHAAEWRAGDAVTSGAASLSAFTAPELPRDSIPGLPAPLAPDAAQSRQAPRSAAPPDAPVDLAPPAVQQ</sequence>
<dbReference type="RefSeq" id="WP_132804632.1">
    <property type="nucleotide sequence ID" value="NZ_SMAK01000001.1"/>
</dbReference>
<dbReference type="EMBL" id="SMAK01000001">
    <property type="protein sequence ID" value="TCT13224.1"/>
    <property type="molecule type" value="Genomic_DNA"/>
</dbReference>
<dbReference type="AlphaFoldDB" id="A0A4R3MIQ0"/>
<feature type="compositionally biased region" description="Low complexity" evidence="1">
    <location>
        <begin position="86"/>
        <end position="111"/>
    </location>
</feature>
<organism evidence="2 3">
    <name type="scientific">Tepidamorphus gemmatus</name>
    <dbReference type="NCBI Taxonomy" id="747076"/>
    <lineage>
        <taxon>Bacteria</taxon>
        <taxon>Pseudomonadati</taxon>
        <taxon>Pseudomonadota</taxon>
        <taxon>Alphaproteobacteria</taxon>
        <taxon>Hyphomicrobiales</taxon>
        <taxon>Tepidamorphaceae</taxon>
        <taxon>Tepidamorphus</taxon>
    </lineage>
</organism>
<dbReference type="OrthoDB" id="9810674at2"/>
<dbReference type="InterPro" id="IPR035437">
    <property type="entry name" value="SNase_OB-fold_sf"/>
</dbReference>
<gene>
    <name evidence="2" type="ORF">EDC22_10185</name>
</gene>
<accession>A0A4R3MIQ0</accession>
<protein>
    <recommendedName>
        <fullName evidence="4">Endonuclease YncB(Thermonuclease family)</fullName>
    </recommendedName>
</protein>
<evidence type="ECO:0000313" key="3">
    <source>
        <dbReference type="Proteomes" id="UP000295678"/>
    </source>
</evidence>
<evidence type="ECO:0000256" key="1">
    <source>
        <dbReference type="SAM" id="MobiDB-lite"/>
    </source>
</evidence>
<feature type="region of interest" description="Disordered" evidence="1">
    <location>
        <begin position="297"/>
        <end position="341"/>
    </location>
</feature>
<dbReference type="Proteomes" id="UP000295678">
    <property type="component" value="Unassembled WGS sequence"/>
</dbReference>
<evidence type="ECO:0000313" key="2">
    <source>
        <dbReference type="EMBL" id="TCT13224.1"/>
    </source>
</evidence>
<feature type="compositionally biased region" description="Pro residues" evidence="1">
    <location>
        <begin position="51"/>
        <end position="60"/>
    </location>
</feature>
<feature type="region of interest" description="Disordered" evidence="1">
    <location>
        <begin position="41"/>
        <end position="159"/>
    </location>
</feature>
<name>A0A4R3MIQ0_9HYPH</name>
<feature type="compositionally biased region" description="Low complexity" evidence="1">
    <location>
        <begin position="312"/>
        <end position="341"/>
    </location>
</feature>
<keyword evidence="3" id="KW-1185">Reference proteome</keyword>